<name>A0ACB7RU35_HYAAI</name>
<proteinExistence type="predicted"/>
<accession>A0ACB7RU35</accession>
<dbReference type="EMBL" id="CM023488">
    <property type="protein sequence ID" value="KAH6924024.1"/>
    <property type="molecule type" value="Genomic_DNA"/>
</dbReference>
<sequence length="491" mass="55508">MECVRQYFTEQEWVELPEYMKSRYANIKENYDKMIALGLQPPVPEFMTRKPAARKVPAKSSSSGPSGLNAKRTSRVSQPESRTYGKSPVRRSTRVQEKTGKTSAHNDTKAKSSSTTRYPKRNRDNVDYTEDEDVSEDYSPPTKARAVIARPRPARKLPVKRPENRASGIEYKCRDGCSREQPSECPSHGPSFYTHGVPLEDFERAKASLPEGLVVLRSKIKGAQLGIFTLGQLPEGHLFGPYAHSSLKKREKNQATDQEVGEEESAKTGDATPETAWWIRYVNCASSERHCNLSVLEESGFVYYQISRPVEPSAELLLWCGVQSRQASTVGMPSWRTAFICEICGCCSSSKWQLDKHRETAHLSPPCDLLNQKSRESTKSFVCKVCRAAFLKQPGLDRHMLTHISAKPFKCEECGLGFNQEVLLKRHQKLHTGGLMYECSDCDRKFSMLTHFKSHCHSHLGLKPYSCRVCGRAFARRCHCAKHEITMHGKH</sequence>
<gene>
    <name evidence="1" type="ORF">HPB50_010587</name>
</gene>
<dbReference type="Proteomes" id="UP000821845">
    <property type="component" value="Chromosome 8"/>
</dbReference>
<reference evidence="1" key="1">
    <citation type="submission" date="2020-05" db="EMBL/GenBank/DDBJ databases">
        <title>Large-scale comparative analyses of tick genomes elucidate their genetic diversity and vector capacities.</title>
        <authorList>
            <person name="Jia N."/>
            <person name="Wang J."/>
            <person name="Shi W."/>
            <person name="Du L."/>
            <person name="Sun Y."/>
            <person name="Zhan W."/>
            <person name="Jiang J."/>
            <person name="Wang Q."/>
            <person name="Zhang B."/>
            <person name="Ji P."/>
            <person name="Sakyi L.B."/>
            <person name="Cui X."/>
            <person name="Yuan T."/>
            <person name="Jiang B."/>
            <person name="Yang W."/>
            <person name="Lam T.T.-Y."/>
            <person name="Chang Q."/>
            <person name="Ding S."/>
            <person name="Wang X."/>
            <person name="Zhu J."/>
            <person name="Ruan X."/>
            <person name="Zhao L."/>
            <person name="Wei J."/>
            <person name="Que T."/>
            <person name="Du C."/>
            <person name="Cheng J."/>
            <person name="Dai P."/>
            <person name="Han X."/>
            <person name="Huang E."/>
            <person name="Gao Y."/>
            <person name="Liu J."/>
            <person name="Shao H."/>
            <person name="Ye R."/>
            <person name="Li L."/>
            <person name="Wei W."/>
            <person name="Wang X."/>
            <person name="Wang C."/>
            <person name="Yang T."/>
            <person name="Huo Q."/>
            <person name="Li W."/>
            <person name="Guo W."/>
            <person name="Chen H."/>
            <person name="Zhou L."/>
            <person name="Ni X."/>
            <person name="Tian J."/>
            <person name="Zhou Y."/>
            <person name="Sheng Y."/>
            <person name="Liu T."/>
            <person name="Pan Y."/>
            <person name="Xia L."/>
            <person name="Li J."/>
            <person name="Zhao F."/>
            <person name="Cao W."/>
        </authorList>
    </citation>
    <scope>NUCLEOTIDE SEQUENCE</scope>
    <source>
        <strain evidence="1">Hyas-2018</strain>
    </source>
</reference>
<protein>
    <submittedName>
        <fullName evidence="1">Uncharacterized protein</fullName>
    </submittedName>
</protein>
<organism evidence="1 2">
    <name type="scientific">Hyalomma asiaticum</name>
    <name type="common">Tick</name>
    <dbReference type="NCBI Taxonomy" id="266040"/>
    <lineage>
        <taxon>Eukaryota</taxon>
        <taxon>Metazoa</taxon>
        <taxon>Ecdysozoa</taxon>
        <taxon>Arthropoda</taxon>
        <taxon>Chelicerata</taxon>
        <taxon>Arachnida</taxon>
        <taxon>Acari</taxon>
        <taxon>Parasitiformes</taxon>
        <taxon>Ixodida</taxon>
        <taxon>Ixodoidea</taxon>
        <taxon>Ixodidae</taxon>
        <taxon>Hyalomminae</taxon>
        <taxon>Hyalomma</taxon>
    </lineage>
</organism>
<keyword evidence="2" id="KW-1185">Reference proteome</keyword>
<comment type="caution">
    <text evidence="1">The sequence shown here is derived from an EMBL/GenBank/DDBJ whole genome shotgun (WGS) entry which is preliminary data.</text>
</comment>
<evidence type="ECO:0000313" key="2">
    <source>
        <dbReference type="Proteomes" id="UP000821845"/>
    </source>
</evidence>
<evidence type="ECO:0000313" key="1">
    <source>
        <dbReference type="EMBL" id="KAH6924024.1"/>
    </source>
</evidence>